<accession>A0ABS8FXP7</accession>
<organism evidence="2 3">
    <name type="scientific">Ruminococcus turbiniformis</name>
    <dbReference type="NCBI Taxonomy" id="2881258"/>
    <lineage>
        <taxon>Bacteria</taxon>
        <taxon>Bacillati</taxon>
        <taxon>Bacillota</taxon>
        <taxon>Clostridia</taxon>
        <taxon>Eubacteriales</taxon>
        <taxon>Oscillospiraceae</taxon>
        <taxon>Ruminococcus</taxon>
    </lineage>
</organism>
<dbReference type="EMBL" id="JAJEQX010000017">
    <property type="protein sequence ID" value="MCC2254820.1"/>
    <property type="molecule type" value="Genomic_DNA"/>
</dbReference>
<evidence type="ECO:0008006" key="4">
    <source>
        <dbReference type="Google" id="ProtNLM"/>
    </source>
</evidence>
<sequence>MKETYWNQFMMTGSIADYLNYKMENRENENIPDGGVQRPGREEVHGSAAGSGGFRKEQSESDCIDGNGAVHNAGGRV</sequence>
<comment type="caution">
    <text evidence="2">The sequence shown here is derived from an EMBL/GenBank/DDBJ whole genome shotgun (WGS) entry which is preliminary data.</text>
</comment>
<protein>
    <recommendedName>
        <fullName evidence="4">YqzL family protein</fullName>
    </recommendedName>
</protein>
<proteinExistence type="predicted"/>
<evidence type="ECO:0000256" key="1">
    <source>
        <dbReference type="SAM" id="MobiDB-lite"/>
    </source>
</evidence>
<reference evidence="2 3" key="1">
    <citation type="submission" date="2021-10" db="EMBL/GenBank/DDBJ databases">
        <title>Anaerobic single-cell dispensing facilitates the cultivation of human gut bacteria.</title>
        <authorList>
            <person name="Afrizal A."/>
        </authorList>
    </citation>
    <scope>NUCLEOTIDE SEQUENCE [LARGE SCALE GENOMIC DNA]</scope>
    <source>
        <strain evidence="2 3">CLA-AA-H200</strain>
    </source>
</reference>
<keyword evidence="3" id="KW-1185">Reference proteome</keyword>
<name>A0ABS8FXP7_9FIRM</name>
<feature type="region of interest" description="Disordered" evidence="1">
    <location>
        <begin position="27"/>
        <end position="77"/>
    </location>
</feature>
<evidence type="ECO:0000313" key="3">
    <source>
        <dbReference type="Proteomes" id="UP001198151"/>
    </source>
</evidence>
<dbReference type="RefSeq" id="WP_227707960.1">
    <property type="nucleotide sequence ID" value="NZ_JAJEQX010000017.1"/>
</dbReference>
<evidence type="ECO:0000313" key="2">
    <source>
        <dbReference type="EMBL" id="MCC2254820.1"/>
    </source>
</evidence>
<dbReference type="Proteomes" id="UP001198151">
    <property type="component" value="Unassembled WGS sequence"/>
</dbReference>
<gene>
    <name evidence="2" type="ORF">LKD70_10380</name>
</gene>